<name>A0ABW5NGW8_9FLAO</name>
<dbReference type="RefSeq" id="WP_176030979.1">
    <property type="nucleotide sequence ID" value="NZ_JBHSJV010000001.1"/>
</dbReference>
<organism evidence="1 2">
    <name type="scientific">Aquimarina hainanensis</name>
    <dbReference type="NCBI Taxonomy" id="1578017"/>
    <lineage>
        <taxon>Bacteria</taxon>
        <taxon>Pseudomonadati</taxon>
        <taxon>Bacteroidota</taxon>
        <taxon>Flavobacteriia</taxon>
        <taxon>Flavobacteriales</taxon>
        <taxon>Flavobacteriaceae</taxon>
        <taxon>Aquimarina</taxon>
    </lineage>
</organism>
<dbReference type="Proteomes" id="UP001597459">
    <property type="component" value="Unassembled WGS sequence"/>
</dbReference>
<accession>A0ABW5NGW8</accession>
<evidence type="ECO:0000313" key="2">
    <source>
        <dbReference type="Proteomes" id="UP001597459"/>
    </source>
</evidence>
<gene>
    <name evidence="1" type="ORF">ACFSTE_22570</name>
</gene>
<evidence type="ECO:0000313" key="1">
    <source>
        <dbReference type="EMBL" id="MFD2593640.1"/>
    </source>
</evidence>
<sequence length="242" mass="28265">MTFEVLPVLSAMEALYQKPITIERFKTYLRMLQGGVKGGLKFPIGGFNPMAKPHLLQKIKELQLLGAEDVIATTLSNLTPINTSSKHPIQVALNIADDEKGGWTNRYTTDFDSKFNINALVTRNFCTPYFWSSEIYTKRLIEERTLEYVYRTLYWRLNGKPRSLEEHVQQERYVYKHTNSIRSLKEKNDDTFIKHFYHTHKKEESYHLLFNFFYGDDISSSLGYPTHGIKNTNGFEYIKTLV</sequence>
<keyword evidence="2" id="KW-1185">Reference proteome</keyword>
<comment type="caution">
    <text evidence="1">The sequence shown here is derived from an EMBL/GenBank/DDBJ whole genome shotgun (WGS) entry which is preliminary data.</text>
</comment>
<dbReference type="EMBL" id="JBHULX010000048">
    <property type="protein sequence ID" value="MFD2593640.1"/>
    <property type="molecule type" value="Genomic_DNA"/>
</dbReference>
<reference evidence="2" key="1">
    <citation type="journal article" date="2019" name="Int. J. Syst. Evol. Microbiol.">
        <title>The Global Catalogue of Microorganisms (GCM) 10K type strain sequencing project: providing services to taxonomists for standard genome sequencing and annotation.</title>
        <authorList>
            <consortium name="The Broad Institute Genomics Platform"/>
            <consortium name="The Broad Institute Genome Sequencing Center for Infectious Disease"/>
            <person name="Wu L."/>
            <person name="Ma J."/>
        </authorList>
    </citation>
    <scope>NUCLEOTIDE SEQUENCE [LARGE SCALE GENOMIC DNA]</scope>
    <source>
        <strain evidence="2">KCTC 42423</strain>
    </source>
</reference>
<proteinExistence type="predicted"/>
<protein>
    <submittedName>
        <fullName evidence="1">Uncharacterized protein</fullName>
    </submittedName>
</protein>